<dbReference type="AlphaFoldDB" id="A0A6A3B610"/>
<feature type="transmembrane region" description="Helical" evidence="1">
    <location>
        <begin position="57"/>
        <end position="81"/>
    </location>
</feature>
<organism evidence="2 3">
    <name type="scientific">Hibiscus syriacus</name>
    <name type="common">Rose of Sharon</name>
    <dbReference type="NCBI Taxonomy" id="106335"/>
    <lineage>
        <taxon>Eukaryota</taxon>
        <taxon>Viridiplantae</taxon>
        <taxon>Streptophyta</taxon>
        <taxon>Embryophyta</taxon>
        <taxon>Tracheophyta</taxon>
        <taxon>Spermatophyta</taxon>
        <taxon>Magnoliopsida</taxon>
        <taxon>eudicotyledons</taxon>
        <taxon>Gunneridae</taxon>
        <taxon>Pentapetalae</taxon>
        <taxon>rosids</taxon>
        <taxon>malvids</taxon>
        <taxon>Malvales</taxon>
        <taxon>Malvaceae</taxon>
        <taxon>Malvoideae</taxon>
        <taxon>Hibiscus</taxon>
    </lineage>
</organism>
<accession>A0A6A3B610</accession>
<protein>
    <submittedName>
        <fullName evidence="2">Uncharacterized protein</fullName>
    </submittedName>
</protein>
<keyword evidence="1" id="KW-0812">Transmembrane</keyword>
<dbReference type="EMBL" id="VEPZ02000908">
    <property type="protein sequence ID" value="KAE8711683.1"/>
    <property type="molecule type" value="Genomic_DNA"/>
</dbReference>
<name>A0A6A3B610_HIBSY</name>
<evidence type="ECO:0000256" key="1">
    <source>
        <dbReference type="SAM" id="Phobius"/>
    </source>
</evidence>
<dbReference type="PANTHER" id="PTHR33782">
    <property type="entry name" value="OS01G0121600 PROTEIN"/>
    <property type="match status" value="1"/>
</dbReference>
<gene>
    <name evidence="2" type="ORF">F3Y22_tig00110279pilonHSYRG00014</name>
</gene>
<sequence length="94" mass="10838">MIVLRKRIHEMKMIERNYEPPADWMEWEKRYYTSYDSIICDVLGVLQSVLMNTQPSFAVGMVALMVLSLPASAAFVVLHAVDVIKRIVESEIHL</sequence>
<reference evidence="2" key="1">
    <citation type="submission" date="2019-09" db="EMBL/GenBank/DDBJ databases">
        <title>Draft genome information of white flower Hibiscus syriacus.</title>
        <authorList>
            <person name="Kim Y.-M."/>
        </authorList>
    </citation>
    <scope>NUCLEOTIDE SEQUENCE [LARGE SCALE GENOMIC DNA]</scope>
    <source>
        <strain evidence="2">YM2019G1</strain>
    </source>
</reference>
<comment type="caution">
    <text evidence="2">The sequence shown here is derived from an EMBL/GenBank/DDBJ whole genome shotgun (WGS) entry which is preliminary data.</text>
</comment>
<evidence type="ECO:0000313" key="2">
    <source>
        <dbReference type="EMBL" id="KAE8711683.1"/>
    </source>
</evidence>
<evidence type="ECO:0000313" key="3">
    <source>
        <dbReference type="Proteomes" id="UP000436088"/>
    </source>
</evidence>
<proteinExistence type="predicted"/>
<keyword evidence="1" id="KW-0472">Membrane</keyword>
<keyword evidence="3" id="KW-1185">Reference proteome</keyword>
<dbReference type="PANTHER" id="PTHR33782:SF5">
    <property type="entry name" value="MEDIATOR OF RNA POLYMERASE II TRANSCRIPTION SUBUNIT"/>
    <property type="match status" value="1"/>
</dbReference>
<keyword evidence="1" id="KW-1133">Transmembrane helix</keyword>
<dbReference type="Proteomes" id="UP000436088">
    <property type="component" value="Unassembled WGS sequence"/>
</dbReference>